<dbReference type="InterPro" id="IPR043850">
    <property type="entry name" value="DUF5812"/>
</dbReference>
<evidence type="ECO:0000313" key="2">
    <source>
        <dbReference type="EMBL" id="RNJ27146.1"/>
    </source>
</evidence>
<comment type="caution">
    <text evidence="2">The sequence shown here is derived from an EMBL/GenBank/DDBJ whole genome shotgun (WGS) entry which is preliminary data.</text>
</comment>
<organism evidence="2 3">
    <name type="scientific">Halosegnis longus</name>
    <dbReference type="NCBI Taxonomy" id="2216012"/>
    <lineage>
        <taxon>Archaea</taxon>
        <taxon>Methanobacteriati</taxon>
        <taxon>Methanobacteriota</taxon>
        <taxon>Stenosarchaea group</taxon>
        <taxon>Halobacteria</taxon>
        <taxon>Halobacteriales</taxon>
        <taxon>Natronomonadaceae</taxon>
        <taxon>Halosegnis</taxon>
    </lineage>
</organism>
<evidence type="ECO:0000313" key="3">
    <source>
        <dbReference type="Proteomes" id="UP000270581"/>
    </source>
</evidence>
<dbReference type="RefSeq" id="WP_123124438.1">
    <property type="nucleotide sequence ID" value="NZ_RJJC01000001.1"/>
</dbReference>
<accession>A0AAJ4RAG3</accession>
<sequence>MTDDAADIETAEDVETDEAATRYVVTHAEADSAVLRDIDSGQVHTLADNPGVEAGDVLDATLAPEPPLEIADRIVEVDSRRHVRRHESEEPPTAHEQELASDQDVGELTRHERAGMGEIHVITVPAAETSEAVQDVLEDDGTLERAGRMENVVRVEVRSDEETGTISVRYLP</sequence>
<protein>
    <submittedName>
        <fullName evidence="2">Uncharacterized protein</fullName>
    </submittedName>
</protein>
<dbReference type="AlphaFoldDB" id="A0AAJ4RAG3"/>
<proteinExistence type="predicted"/>
<evidence type="ECO:0000256" key="1">
    <source>
        <dbReference type="SAM" id="MobiDB-lite"/>
    </source>
</evidence>
<dbReference type="EMBL" id="RJJC01000001">
    <property type="protein sequence ID" value="RNJ27146.1"/>
    <property type="molecule type" value="Genomic_DNA"/>
</dbReference>
<dbReference type="Proteomes" id="UP000270581">
    <property type="component" value="Unassembled WGS sequence"/>
</dbReference>
<reference evidence="2 3" key="1">
    <citation type="submission" date="2018-11" db="EMBL/GenBank/DDBJ databases">
        <title>Genome sequences of Natronomonas sp. CBA1133.</title>
        <authorList>
            <person name="Roh S.W."/>
            <person name="Cha I.-T."/>
        </authorList>
    </citation>
    <scope>NUCLEOTIDE SEQUENCE [LARGE SCALE GENOMIC DNA]</scope>
    <source>
        <strain evidence="2 3">CBA1133</strain>
    </source>
</reference>
<gene>
    <name evidence="2" type="ORF">Nmn1133_10990</name>
</gene>
<dbReference type="Pfam" id="PF19129">
    <property type="entry name" value="DUF5812"/>
    <property type="match status" value="1"/>
</dbReference>
<name>A0AAJ4RAG3_9EURY</name>
<feature type="region of interest" description="Disordered" evidence="1">
    <location>
        <begin position="69"/>
        <end position="106"/>
    </location>
</feature>
<feature type="compositionally biased region" description="Basic and acidic residues" evidence="1">
    <location>
        <begin position="70"/>
        <end position="98"/>
    </location>
</feature>
<keyword evidence="3" id="KW-1185">Reference proteome</keyword>